<dbReference type="CDD" id="cd23509">
    <property type="entry name" value="Gnk2-like"/>
    <property type="match status" value="1"/>
</dbReference>
<dbReference type="PANTHER" id="PTHR32099">
    <property type="entry name" value="CYSTEINE-RICH REPEAT SECRETORY PROTEIN"/>
    <property type="match status" value="1"/>
</dbReference>
<keyword evidence="3" id="KW-1133">Transmembrane helix</keyword>
<dbReference type="PANTHER" id="PTHR32099:SF51">
    <property type="entry name" value="CYSTEINE-RICH RECEPTOR-LIKE PROTEIN KINASE 25 ISOFORM X1"/>
    <property type="match status" value="1"/>
</dbReference>
<keyword evidence="2" id="KW-0677">Repeat</keyword>
<dbReference type="InterPro" id="IPR002902">
    <property type="entry name" value="GNK2"/>
</dbReference>
<dbReference type="PROSITE" id="PS51473">
    <property type="entry name" value="GNK2"/>
    <property type="match status" value="1"/>
</dbReference>
<dbReference type="InterPro" id="IPR038408">
    <property type="entry name" value="GNK2_sf"/>
</dbReference>
<protein>
    <recommendedName>
        <fullName evidence="4">Gnk2-homologous domain-containing protein</fullName>
    </recommendedName>
</protein>
<keyword evidence="3" id="KW-0812">Transmembrane</keyword>
<evidence type="ECO:0000256" key="3">
    <source>
        <dbReference type="SAM" id="Phobius"/>
    </source>
</evidence>
<gene>
    <name evidence="5" type="ORF">ORAREDHAP_LOCUS4063</name>
</gene>
<dbReference type="Proteomes" id="UP000507245">
    <property type="component" value="Unassembled WGS sequence"/>
</dbReference>
<feature type="transmembrane region" description="Helical" evidence="3">
    <location>
        <begin position="147"/>
        <end position="167"/>
    </location>
</feature>
<dbReference type="OrthoDB" id="1909574at2759"/>
<evidence type="ECO:0000259" key="4">
    <source>
        <dbReference type="PROSITE" id="PS51473"/>
    </source>
</evidence>
<evidence type="ECO:0000313" key="5">
    <source>
        <dbReference type="EMBL" id="CAB4294125.1"/>
    </source>
</evidence>
<feature type="domain" description="Gnk2-homologous" evidence="4">
    <location>
        <begin position="20"/>
        <end position="124"/>
    </location>
</feature>
<keyword evidence="6" id="KW-1185">Reference proteome</keyword>
<proteinExistence type="predicted"/>
<keyword evidence="3" id="KW-0472">Membrane</keyword>
<dbReference type="AlphaFoldDB" id="A0A6J5W2U7"/>
<keyword evidence="1" id="KW-0732">Signal</keyword>
<dbReference type="EMBL" id="CAEKKB010000001">
    <property type="protein sequence ID" value="CAB4294125.1"/>
    <property type="molecule type" value="Genomic_DNA"/>
</dbReference>
<name>A0A6J5W2U7_PRUAR</name>
<organism evidence="5 6">
    <name type="scientific">Prunus armeniaca</name>
    <name type="common">Apricot</name>
    <name type="synonym">Armeniaca vulgaris</name>
    <dbReference type="NCBI Taxonomy" id="36596"/>
    <lineage>
        <taxon>Eukaryota</taxon>
        <taxon>Viridiplantae</taxon>
        <taxon>Streptophyta</taxon>
        <taxon>Embryophyta</taxon>
        <taxon>Tracheophyta</taxon>
        <taxon>Spermatophyta</taxon>
        <taxon>Magnoliopsida</taxon>
        <taxon>eudicotyledons</taxon>
        <taxon>Gunneridae</taxon>
        <taxon>Pentapetalae</taxon>
        <taxon>rosids</taxon>
        <taxon>fabids</taxon>
        <taxon>Rosales</taxon>
        <taxon>Rosaceae</taxon>
        <taxon>Amygdaloideae</taxon>
        <taxon>Amygdaleae</taxon>
        <taxon>Prunus</taxon>
    </lineage>
</organism>
<sequence length="229" mass="25892">MGKHPNSVNAIALCRGDLSQDLWQACLNLSIERCLVRYPHNLIYGIEKQYPVRYVPGAEFLNNPQPFQPVLDYLLRNCTPDIDEQNCNNCHKESVSEIQTCCGGKQGGRVLKPSCNLSQSLVDIPAPVPAAPAPEEAKKKSNTKQTVIIIVVVLVVFVYFQQHMLFLQSKETKAWRNWREDTVENIIDPVLTRSSWNRSDEIHPHKFTMCARKCGGLTQTNRGFSCIHA</sequence>
<reference evidence="6" key="1">
    <citation type="journal article" date="2020" name="Genome Biol.">
        <title>Gamete binning: chromosome-level and haplotype-resolved genome assembly enabled by high-throughput single-cell sequencing of gamete genomes.</title>
        <authorList>
            <person name="Campoy J.A."/>
            <person name="Sun H."/>
            <person name="Goel M."/>
            <person name="Jiao W.-B."/>
            <person name="Folz-Donahue K."/>
            <person name="Wang N."/>
            <person name="Rubio M."/>
            <person name="Liu C."/>
            <person name="Kukat C."/>
            <person name="Ruiz D."/>
            <person name="Huettel B."/>
            <person name="Schneeberger K."/>
        </authorList>
    </citation>
    <scope>NUCLEOTIDE SEQUENCE [LARGE SCALE GENOMIC DNA]</scope>
    <source>
        <strain evidence="6">cv. Rojo Pasion</strain>
    </source>
</reference>
<dbReference type="Gene3D" id="3.30.430.20">
    <property type="entry name" value="Gnk2 domain, C-X8-C-X2-C motif"/>
    <property type="match status" value="1"/>
</dbReference>
<evidence type="ECO:0000313" key="6">
    <source>
        <dbReference type="Proteomes" id="UP000507245"/>
    </source>
</evidence>
<evidence type="ECO:0000256" key="2">
    <source>
        <dbReference type="ARBA" id="ARBA00022737"/>
    </source>
</evidence>
<accession>A0A6J5W2U7</accession>
<evidence type="ECO:0000256" key="1">
    <source>
        <dbReference type="ARBA" id="ARBA00022729"/>
    </source>
</evidence>